<accession>A0A9W7AIZ9</accession>
<dbReference type="AlphaFoldDB" id="A0A9W7AIZ9"/>
<organism evidence="2 3">
    <name type="scientific">Triparma retinervis</name>
    <dbReference type="NCBI Taxonomy" id="2557542"/>
    <lineage>
        <taxon>Eukaryota</taxon>
        <taxon>Sar</taxon>
        <taxon>Stramenopiles</taxon>
        <taxon>Ochrophyta</taxon>
        <taxon>Bolidophyceae</taxon>
        <taxon>Parmales</taxon>
        <taxon>Triparmaceae</taxon>
        <taxon>Triparma</taxon>
    </lineage>
</organism>
<dbReference type="Proteomes" id="UP001165082">
    <property type="component" value="Unassembled WGS sequence"/>
</dbReference>
<reference evidence="2" key="1">
    <citation type="submission" date="2022-07" db="EMBL/GenBank/DDBJ databases">
        <title>Genome analysis of Parmales, a sister group of diatoms, reveals the evolutionary specialization of diatoms from phago-mixotrophs to photoautotrophs.</title>
        <authorList>
            <person name="Ban H."/>
            <person name="Sato S."/>
            <person name="Yoshikawa S."/>
            <person name="Kazumasa Y."/>
            <person name="Nakamura Y."/>
            <person name="Ichinomiya M."/>
            <person name="Saitoh K."/>
            <person name="Sato N."/>
            <person name="Blanc-Mathieu R."/>
            <person name="Endo H."/>
            <person name="Kuwata A."/>
            <person name="Ogata H."/>
        </authorList>
    </citation>
    <scope>NUCLEOTIDE SEQUENCE</scope>
</reference>
<proteinExistence type="predicted"/>
<feature type="non-terminal residue" evidence="2">
    <location>
        <position position="52"/>
    </location>
</feature>
<evidence type="ECO:0000256" key="1">
    <source>
        <dbReference type="SAM" id="MobiDB-lite"/>
    </source>
</evidence>
<gene>
    <name evidence="2" type="ORF">TrRE_jg12128</name>
</gene>
<evidence type="ECO:0000313" key="2">
    <source>
        <dbReference type="EMBL" id="GMH69204.1"/>
    </source>
</evidence>
<name>A0A9W7AIZ9_9STRA</name>
<evidence type="ECO:0000313" key="3">
    <source>
        <dbReference type="Proteomes" id="UP001165082"/>
    </source>
</evidence>
<dbReference type="EMBL" id="BRXZ01004139">
    <property type="protein sequence ID" value="GMH69204.1"/>
    <property type="molecule type" value="Genomic_DNA"/>
</dbReference>
<keyword evidence="3" id="KW-1185">Reference proteome</keyword>
<protein>
    <submittedName>
        <fullName evidence="2">Uncharacterized protein</fullName>
    </submittedName>
</protein>
<comment type="caution">
    <text evidence="2">The sequence shown here is derived from an EMBL/GenBank/DDBJ whole genome shotgun (WGS) entry which is preliminary data.</text>
</comment>
<feature type="region of interest" description="Disordered" evidence="1">
    <location>
        <begin position="1"/>
        <end position="25"/>
    </location>
</feature>
<sequence length="52" mass="5555">MPEKCTDLGDITEDGQSKTLSSKEIDQTASLLDKLGVVSEDQKPDGNPLPPL</sequence>
<dbReference type="OrthoDB" id="49137at2759"/>